<dbReference type="EMBL" id="UINC01136640">
    <property type="protein sequence ID" value="SVD21527.1"/>
    <property type="molecule type" value="Genomic_DNA"/>
</dbReference>
<gene>
    <name evidence="2" type="ORF">METZ01_LOCUS374381</name>
</gene>
<keyword evidence="1" id="KW-0472">Membrane</keyword>
<evidence type="ECO:0000256" key="1">
    <source>
        <dbReference type="SAM" id="Phobius"/>
    </source>
</evidence>
<evidence type="ECO:0000313" key="2">
    <source>
        <dbReference type="EMBL" id="SVD21527.1"/>
    </source>
</evidence>
<proteinExistence type="predicted"/>
<protein>
    <submittedName>
        <fullName evidence="2">Uncharacterized protein</fullName>
    </submittedName>
</protein>
<keyword evidence="1" id="KW-1133">Transmembrane helix</keyword>
<feature type="non-terminal residue" evidence="2">
    <location>
        <position position="1"/>
    </location>
</feature>
<sequence length="124" mass="13527">VNQAPSIAEYIRALRQRVRWILLASFLFAGLFGGISALIIGSTVRVNYYIEDSGDRTVAALVGAPSAVVPNFRVNQIVGEIELDLLANFNRSFIEETLTVRASESGLQVVVESTDGDERISVEN</sequence>
<reference evidence="2" key="1">
    <citation type="submission" date="2018-05" db="EMBL/GenBank/DDBJ databases">
        <authorList>
            <person name="Lanie J.A."/>
            <person name="Ng W.-L."/>
            <person name="Kazmierczak K.M."/>
            <person name="Andrzejewski T.M."/>
            <person name="Davidsen T.M."/>
            <person name="Wayne K.J."/>
            <person name="Tettelin H."/>
            <person name="Glass J.I."/>
            <person name="Rusch D."/>
            <person name="Podicherti R."/>
            <person name="Tsui H.-C.T."/>
            <person name="Winkler M.E."/>
        </authorList>
    </citation>
    <scope>NUCLEOTIDE SEQUENCE</scope>
</reference>
<dbReference type="AlphaFoldDB" id="A0A382TJ55"/>
<organism evidence="2">
    <name type="scientific">marine metagenome</name>
    <dbReference type="NCBI Taxonomy" id="408172"/>
    <lineage>
        <taxon>unclassified sequences</taxon>
        <taxon>metagenomes</taxon>
        <taxon>ecological metagenomes</taxon>
    </lineage>
</organism>
<accession>A0A382TJ55</accession>
<keyword evidence="1" id="KW-0812">Transmembrane</keyword>
<name>A0A382TJ55_9ZZZZ</name>
<feature type="transmembrane region" description="Helical" evidence="1">
    <location>
        <begin position="20"/>
        <end position="40"/>
    </location>
</feature>
<feature type="non-terminal residue" evidence="2">
    <location>
        <position position="124"/>
    </location>
</feature>